<comment type="caution">
    <text evidence="9">The sequence shown here is derived from an EMBL/GenBank/DDBJ whole genome shotgun (WGS) entry which is preliminary data.</text>
</comment>
<keyword evidence="4 7" id="KW-0547">Nucleotide-binding</keyword>
<keyword evidence="10" id="KW-1185">Reference proteome</keyword>
<evidence type="ECO:0000256" key="4">
    <source>
        <dbReference type="ARBA" id="ARBA00022741"/>
    </source>
</evidence>
<dbReference type="RefSeq" id="WP_146616035.1">
    <property type="nucleotide sequence ID" value="NZ_POUD01000528.1"/>
</dbReference>
<evidence type="ECO:0000256" key="7">
    <source>
        <dbReference type="PROSITE-ProRule" id="PRU10141"/>
    </source>
</evidence>
<dbReference type="GO" id="GO:0005524">
    <property type="term" value="F:ATP binding"/>
    <property type="evidence" value="ECO:0007669"/>
    <property type="project" value="UniProtKB-UniRule"/>
</dbReference>
<dbReference type="Pfam" id="PF00069">
    <property type="entry name" value="Pkinase"/>
    <property type="match status" value="1"/>
</dbReference>
<reference evidence="9 10" key="1">
    <citation type="submission" date="2018-01" db="EMBL/GenBank/DDBJ databases">
        <title>Draft genome sequence of Nonomuraea sp. KC333.</title>
        <authorList>
            <person name="Sahin N."/>
            <person name="Saygin H."/>
            <person name="Ay H."/>
        </authorList>
    </citation>
    <scope>NUCLEOTIDE SEQUENCE [LARGE SCALE GENOMIC DNA]</scope>
    <source>
        <strain evidence="9 10">KC333</strain>
    </source>
</reference>
<dbReference type="SUPFAM" id="SSF56112">
    <property type="entry name" value="Protein kinase-like (PK-like)"/>
    <property type="match status" value="1"/>
</dbReference>
<dbReference type="OrthoDB" id="3915799at2"/>
<evidence type="ECO:0000313" key="9">
    <source>
        <dbReference type="EMBL" id="PZG01955.1"/>
    </source>
</evidence>
<evidence type="ECO:0000256" key="1">
    <source>
        <dbReference type="ARBA" id="ARBA00010886"/>
    </source>
</evidence>
<dbReference type="PROSITE" id="PS00109">
    <property type="entry name" value="PROTEIN_KINASE_TYR"/>
    <property type="match status" value="1"/>
</dbReference>
<sequence length="274" mass="28286">MPNVEPLREGDPAAVGPYRLAGRLGSGGHGVVYLGRAHTGTPVAVKVLHEGLAASDRLAADIAAASRVEPYCLARVLDASAGGRPYIVSEYVDGPSLREQAPLGGPELRELAVGTATALDAIHRAGVVHGDLTPSNVLLGPEGPRVVDFGLAGALGPGMKATSSIVGTPAYLAPERLSGQAAQAPADVFSWAAVLVFAATGVPPFGDDALPAVIHRILHEEPRLGDLPRALREVVAACLAKDPATRPGMRDVLRRVSAPAPRPAPPPAFDWEHT</sequence>
<name>A0A2W2D9B1_9ACTN</name>
<dbReference type="Gene3D" id="3.30.200.20">
    <property type="entry name" value="Phosphorylase Kinase, domain 1"/>
    <property type="match status" value="1"/>
</dbReference>
<dbReference type="PANTHER" id="PTHR43671:SF13">
    <property type="entry name" value="SERINE_THREONINE-PROTEIN KINASE NEK2"/>
    <property type="match status" value="1"/>
</dbReference>
<feature type="non-terminal residue" evidence="9">
    <location>
        <position position="274"/>
    </location>
</feature>
<gene>
    <name evidence="9" type="ORF">C1J01_47715</name>
</gene>
<proteinExistence type="inferred from homology"/>
<evidence type="ECO:0000259" key="8">
    <source>
        <dbReference type="PROSITE" id="PS50011"/>
    </source>
</evidence>
<dbReference type="InterPro" id="IPR008266">
    <property type="entry name" value="Tyr_kinase_AS"/>
</dbReference>
<accession>A0A2W2D9B1</accession>
<dbReference type="PROSITE" id="PS00107">
    <property type="entry name" value="PROTEIN_KINASE_ATP"/>
    <property type="match status" value="1"/>
</dbReference>
<keyword evidence="3" id="KW-0808">Transferase</keyword>
<dbReference type="PANTHER" id="PTHR43671">
    <property type="entry name" value="SERINE/THREONINE-PROTEIN KINASE NEK"/>
    <property type="match status" value="1"/>
</dbReference>
<feature type="domain" description="Protein kinase" evidence="8">
    <location>
        <begin position="18"/>
        <end position="269"/>
    </location>
</feature>
<evidence type="ECO:0000256" key="2">
    <source>
        <dbReference type="ARBA" id="ARBA00012513"/>
    </source>
</evidence>
<evidence type="ECO:0000313" key="10">
    <source>
        <dbReference type="Proteomes" id="UP000249304"/>
    </source>
</evidence>
<protein>
    <recommendedName>
        <fullName evidence="2">non-specific serine/threonine protein kinase</fullName>
        <ecNumber evidence="2">2.7.11.1</ecNumber>
    </recommendedName>
</protein>
<dbReference type="Proteomes" id="UP000249304">
    <property type="component" value="Unassembled WGS sequence"/>
</dbReference>
<dbReference type="EC" id="2.7.11.1" evidence="2"/>
<feature type="binding site" evidence="7">
    <location>
        <position position="46"/>
    </location>
    <ligand>
        <name>ATP</name>
        <dbReference type="ChEBI" id="CHEBI:30616"/>
    </ligand>
</feature>
<dbReference type="AlphaFoldDB" id="A0A2W2D9B1"/>
<dbReference type="InterPro" id="IPR017441">
    <property type="entry name" value="Protein_kinase_ATP_BS"/>
</dbReference>
<keyword evidence="5 9" id="KW-0418">Kinase</keyword>
<organism evidence="9 10">
    <name type="scientific">Nonomuraea aridisoli</name>
    <dbReference type="NCBI Taxonomy" id="2070368"/>
    <lineage>
        <taxon>Bacteria</taxon>
        <taxon>Bacillati</taxon>
        <taxon>Actinomycetota</taxon>
        <taxon>Actinomycetes</taxon>
        <taxon>Streptosporangiales</taxon>
        <taxon>Streptosporangiaceae</taxon>
        <taxon>Nonomuraea</taxon>
    </lineage>
</organism>
<dbReference type="InterPro" id="IPR000719">
    <property type="entry name" value="Prot_kinase_dom"/>
</dbReference>
<evidence type="ECO:0000256" key="5">
    <source>
        <dbReference type="ARBA" id="ARBA00022777"/>
    </source>
</evidence>
<dbReference type="CDD" id="cd14014">
    <property type="entry name" value="STKc_PknB_like"/>
    <property type="match status" value="1"/>
</dbReference>
<comment type="similarity">
    <text evidence="1">Belongs to the protein kinase superfamily. NEK Ser/Thr protein kinase family. NIMA subfamily.</text>
</comment>
<evidence type="ECO:0000256" key="6">
    <source>
        <dbReference type="ARBA" id="ARBA00022840"/>
    </source>
</evidence>
<dbReference type="EMBL" id="POUD01000528">
    <property type="protein sequence ID" value="PZG01955.1"/>
    <property type="molecule type" value="Genomic_DNA"/>
</dbReference>
<dbReference type="PROSITE" id="PS50011">
    <property type="entry name" value="PROTEIN_KINASE_DOM"/>
    <property type="match status" value="1"/>
</dbReference>
<dbReference type="GO" id="GO:0004674">
    <property type="term" value="F:protein serine/threonine kinase activity"/>
    <property type="evidence" value="ECO:0007669"/>
    <property type="project" value="UniProtKB-KW"/>
</dbReference>
<keyword evidence="6 7" id="KW-0067">ATP-binding</keyword>
<evidence type="ECO:0000256" key="3">
    <source>
        <dbReference type="ARBA" id="ARBA00022679"/>
    </source>
</evidence>
<dbReference type="InterPro" id="IPR011009">
    <property type="entry name" value="Kinase-like_dom_sf"/>
</dbReference>
<keyword evidence="9" id="KW-0723">Serine/threonine-protein kinase</keyword>
<dbReference type="Gene3D" id="1.10.510.10">
    <property type="entry name" value="Transferase(Phosphotransferase) domain 1"/>
    <property type="match status" value="1"/>
</dbReference>
<dbReference type="InterPro" id="IPR050660">
    <property type="entry name" value="NEK_Ser/Thr_kinase"/>
</dbReference>